<proteinExistence type="predicted"/>
<protein>
    <submittedName>
        <fullName evidence="2">Uncharacterized protein</fullName>
    </submittedName>
</protein>
<evidence type="ECO:0000256" key="1">
    <source>
        <dbReference type="SAM" id="MobiDB-lite"/>
    </source>
</evidence>
<feature type="compositionally biased region" description="Polar residues" evidence="1">
    <location>
        <begin position="50"/>
        <end position="61"/>
    </location>
</feature>
<dbReference type="Proteomes" id="UP001501586">
    <property type="component" value="Unassembled WGS sequence"/>
</dbReference>
<gene>
    <name evidence="2" type="ORF">GCM10022261_12760</name>
</gene>
<feature type="region of interest" description="Disordered" evidence="1">
    <location>
        <begin position="36"/>
        <end position="61"/>
    </location>
</feature>
<comment type="caution">
    <text evidence="2">The sequence shown here is derived from an EMBL/GenBank/DDBJ whole genome shotgun (WGS) entry which is preliminary data.</text>
</comment>
<organism evidence="2 3">
    <name type="scientific">Brevibacterium daeguense</name>
    <dbReference type="NCBI Taxonomy" id="909936"/>
    <lineage>
        <taxon>Bacteria</taxon>
        <taxon>Bacillati</taxon>
        <taxon>Actinomycetota</taxon>
        <taxon>Actinomycetes</taxon>
        <taxon>Micrococcales</taxon>
        <taxon>Brevibacteriaceae</taxon>
        <taxon>Brevibacterium</taxon>
    </lineage>
</organism>
<sequence length="61" mass="6509">MPPFGLIAGRIQGLPSLGLIAGRRQGVPPFGLIAGRRQRPRARLDARDPVQQQAVPRGSPS</sequence>
<accession>A0ABP8EIF6</accession>
<evidence type="ECO:0000313" key="2">
    <source>
        <dbReference type="EMBL" id="GAA4283745.1"/>
    </source>
</evidence>
<reference evidence="3" key="1">
    <citation type="journal article" date="2019" name="Int. J. Syst. Evol. Microbiol.">
        <title>The Global Catalogue of Microorganisms (GCM) 10K type strain sequencing project: providing services to taxonomists for standard genome sequencing and annotation.</title>
        <authorList>
            <consortium name="The Broad Institute Genomics Platform"/>
            <consortium name="The Broad Institute Genome Sequencing Center for Infectious Disease"/>
            <person name="Wu L."/>
            <person name="Ma J."/>
        </authorList>
    </citation>
    <scope>NUCLEOTIDE SEQUENCE [LARGE SCALE GENOMIC DNA]</scope>
    <source>
        <strain evidence="3">JCM 17458</strain>
    </source>
</reference>
<evidence type="ECO:0000313" key="3">
    <source>
        <dbReference type="Proteomes" id="UP001501586"/>
    </source>
</evidence>
<name>A0ABP8EIF6_9MICO</name>
<dbReference type="EMBL" id="BAABAZ010000004">
    <property type="protein sequence ID" value="GAA4283745.1"/>
    <property type="molecule type" value="Genomic_DNA"/>
</dbReference>
<keyword evidence="3" id="KW-1185">Reference proteome</keyword>